<feature type="region of interest" description="Disordered" evidence="1">
    <location>
        <begin position="1582"/>
        <end position="1602"/>
    </location>
</feature>
<evidence type="ECO:0000256" key="2">
    <source>
        <dbReference type="SAM" id="Phobius"/>
    </source>
</evidence>
<evidence type="ECO:0000313" key="3">
    <source>
        <dbReference type="EMBL" id="OGZ06334.1"/>
    </source>
</evidence>
<name>A0A1G2CY99_9BACT</name>
<keyword evidence="2" id="KW-1133">Transmembrane helix</keyword>
<evidence type="ECO:0000256" key="1">
    <source>
        <dbReference type="SAM" id="MobiDB-lite"/>
    </source>
</evidence>
<feature type="compositionally biased region" description="Pro residues" evidence="1">
    <location>
        <begin position="1582"/>
        <end position="1597"/>
    </location>
</feature>
<organism evidence="3 4">
    <name type="scientific">Candidatus Lloydbacteria bacterium RIFCSPHIGHO2_01_FULL_49_22</name>
    <dbReference type="NCBI Taxonomy" id="1798658"/>
    <lineage>
        <taxon>Bacteria</taxon>
        <taxon>Candidatus Lloydiibacteriota</taxon>
    </lineage>
</organism>
<accession>A0A1G2CY99</accession>
<proteinExistence type="predicted"/>
<reference evidence="3 4" key="1">
    <citation type="journal article" date="2016" name="Nat. Commun.">
        <title>Thousands of microbial genomes shed light on interconnected biogeochemical processes in an aquifer system.</title>
        <authorList>
            <person name="Anantharaman K."/>
            <person name="Brown C.T."/>
            <person name="Hug L.A."/>
            <person name="Sharon I."/>
            <person name="Castelle C.J."/>
            <person name="Probst A.J."/>
            <person name="Thomas B.C."/>
            <person name="Singh A."/>
            <person name="Wilkins M.J."/>
            <person name="Karaoz U."/>
            <person name="Brodie E.L."/>
            <person name="Williams K.H."/>
            <person name="Hubbard S.S."/>
            <person name="Banfield J.F."/>
        </authorList>
    </citation>
    <scope>NUCLEOTIDE SEQUENCE [LARGE SCALE GENOMIC DNA]</scope>
</reference>
<feature type="transmembrane region" description="Helical" evidence="2">
    <location>
        <begin position="1179"/>
        <end position="1201"/>
    </location>
</feature>
<dbReference type="EMBL" id="MHLI01000004">
    <property type="protein sequence ID" value="OGZ06334.1"/>
    <property type="molecule type" value="Genomic_DNA"/>
</dbReference>
<evidence type="ECO:0000313" key="4">
    <source>
        <dbReference type="Proteomes" id="UP000177122"/>
    </source>
</evidence>
<feature type="region of interest" description="Disordered" evidence="1">
    <location>
        <begin position="1211"/>
        <end position="1234"/>
    </location>
</feature>
<protein>
    <submittedName>
        <fullName evidence="3">Uncharacterized protein</fullName>
    </submittedName>
</protein>
<keyword evidence="2" id="KW-0812">Transmembrane</keyword>
<sequence>MNEFPEDIKVQGETVEARGLRWKTEEDDLQRLLLENNVSTEASDMLIDQLARKHRTEEENNDVFPTMDDFDRYERAMSFGTSERGEDVSPAQNEPPAAIEAVATIVEREEEDKPGQLSQEMKEALVRELNTTKDEIDQAWSVIRVYGGEKKDGIIPEKRTYTEEEFLNARRTYDQLRTKAKELALEVAGGEQLFGAVKIPDLVVMDSYNEKVSARTRDERKVRERALPKEERDAYYDALARKRAFVQALTDNGVRKDMALGLYGEFADKAIALDKFSQVLEHELKEGDAPKLSGGREYHLLKWHGIKEGSSWDEIAAQVHALLDAYHTVPPHVERVREEVPSLVPLMDAKEAGVVPTTQSHADTAGIPSAPFSEMDEQFPSDAGAVDEAVPQEVIDGWKEQGIMIKPGTTGAELGTILRNVGGARGMESIAATQAQVELTEIAPVEETDSVVLAPLVTTDTETPAETPIEEEALPPPIEAVVSAPSGVEDVLPQVEISPEQQSLTPLSWEEVDAQMAGSDLEVVQHARAEWERRTNAALAYSKEKGTFGALRETLRTIRDGFGNTIPEKWLKEFHEVPDVARYLREHPIAEGVSAAPEVVTTVLSNKQLEDMAEAGQWDNKKDTTAETEFEMREGGKKNKENIFLEKAISAFRATPSMDFAMVKAAIDAGNKPTSEVIGDLLARGLVTLTPPGTYTWVETADAPEISVIPETEALDIPFIPTIPTIPQPVVPAASLPVVPESIPQLTPLHEAPATLSSYDAALEEQWNARDKKFQAPDWELVPMEKAESEASPQLTAEEEKELNEVGTLWASFLDREYGLDIEGKEIAPITEEAVIANGEALETLALTSGLPEEALGRVQAAEAVGDTVPGDVTYQFERKFGVSGAMLERIASFSGLSAGQQLLVLKNLEQLTLTDITKEAKAKQQAEWGNTKWWKRGLQMIASLGMKPEYRTAELEKELLAKTQESKAQPETPEAVHRKAKTLSYIESLAKVAQEGPEVIVENGEPRTNYLSSKDLIPQKEGGTVSEEQKITIENFNRSASAYATIPHGWTYGTTELSKEDRAQFEQTKLAYDVARASLLYSYKDRFKEEGEAPARAEMHALREMNKLDERVTLDQLFNSNPDAEAALQNIADTSAMTRAAKEFWKSKGMFILYGGLTRAAAVSAAGVLAVPTMGASIYAALAVGGVGYGAALGAGYGVGHGIGQKEGKKLMKEKREDGRMGEDDKREEFEYSSPMHDEKGAVVKDQFGEAVVETKKRKIKAFTDATFFTDRIDTLTAKLEQSPTPESRMLIEKKIAETVALMSAKLSRGMINFAGSSLPGNDVRKGETIGNRLSFMQAMTKGAIETSVDGAKLEQEAERLVGLREAIITEAQKNEIKHIAAKAAKTRAAFALAGAGLSRVMSFGVGVYRDGMPDIAKNIARLDHTIAQRISSGAPESIEEITEIPAPEEIASVPKLEMSAHGAPELDFRDPASYAVYMKEMNSVFERQVSASEVRALWQTDVPSSSMSSEYYESIQGKTHNAIVGAMLDKNTPLTEEELADIYRHFGYNETMGRQFPNEMGLDKNETIIGAVKPSLPLPPLPSEMPPSLPLPPNTSTPGTETWAKLRRPMPEDAVLSDQRTFGSQPENISPRMPLNEVAPHVPTDAEMALSVARIETSIHRYLTSNEVVTFKSLKTLELSTSDHETRDMVIDAENFLVEEMTKGPLSPSQMYHLLEQYSLQETITVVRDADLERELFQRRP</sequence>
<gene>
    <name evidence="3" type="ORF">A2845_00860</name>
</gene>
<feature type="transmembrane region" description="Helical" evidence="2">
    <location>
        <begin position="1152"/>
        <end position="1172"/>
    </location>
</feature>
<comment type="caution">
    <text evidence="3">The sequence shown here is derived from an EMBL/GenBank/DDBJ whole genome shotgun (WGS) entry which is preliminary data.</text>
</comment>
<dbReference type="Proteomes" id="UP000177122">
    <property type="component" value="Unassembled WGS sequence"/>
</dbReference>
<keyword evidence="2" id="KW-0472">Membrane</keyword>